<keyword evidence="2" id="KW-1185">Reference proteome</keyword>
<evidence type="ECO:0000313" key="1">
    <source>
        <dbReference type="EMBL" id="RJF99296.1"/>
    </source>
</evidence>
<name>A0A3A3FTB9_9BURK</name>
<protein>
    <submittedName>
        <fullName evidence="1">Uncharacterized protein</fullName>
    </submittedName>
</protein>
<evidence type="ECO:0000313" key="2">
    <source>
        <dbReference type="Proteomes" id="UP000265955"/>
    </source>
</evidence>
<sequence length="88" mass="9644">MFVVSVDSFAKSSYRGKDEISGDSAHKGFAETQFVVKPVRRCAMNRRRQLFAAASVASKRRDMLLSGMVGRGSQQNQFCEFSTAGSDG</sequence>
<dbReference type="EMBL" id="QYUO01000001">
    <property type="protein sequence ID" value="RJF99296.1"/>
    <property type="molecule type" value="Genomic_DNA"/>
</dbReference>
<organism evidence="1 2">
    <name type="scientific">Noviherbaspirillum saxi</name>
    <dbReference type="NCBI Taxonomy" id="2320863"/>
    <lineage>
        <taxon>Bacteria</taxon>
        <taxon>Pseudomonadati</taxon>
        <taxon>Pseudomonadota</taxon>
        <taxon>Betaproteobacteria</taxon>
        <taxon>Burkholderiales</taxon>
        <taxon>Oxalobacteraceae</taxon>
        <taxon>Noviherbaspirillum</taxon>
    </lineage>
</organism>
<accession>A0A3A3FTB9</accession>
<gene>
    <name evidence="1" type="ORF">D3871_12775</name>
</gene>
<comment type="caution">
    <text evidence="1">The sequence shown here is derived from an EMBL/GenBank/DDBJ whole genome shotgun (WGS) entry which is preliminary data.</text>
</comment>
<reference evidence="2" key="1">
    <citation type="submission" date="2018-09" db="EMBL/GenBank/DDBJ databases">
        <authorList>
            <person name="Zhu H."/>
        </authorList>
    </citation>
    <scope>NUCLEOTIDE SEQUENCE [LARGE SCALE GENOMIC DNA]</scope>
    <source>
        <strain evidence="2">K1R23-30</strain>
    </source>
</reference>
<dbReference type="Proteomes" id="UP000265955">
    <property type="component" value="Unassembled WGS sequence"/>
</dbReference>
<proteinExistence type="predicted"/>
<dbReference type="AlphaFoldDB" id="A0A3A3FTB9"/>